<dbReference type="EMBL" id="JAWDGP010003667">
    <property type="protein sequence ID" value="KAK3771900.1"/>
    <property type="molecule type" value="Genomic_DNA"/>
</dbReference>
<accession>A0AAE1DJB1</accession>
<feature type="compositionally biased region" description="Polar residues" evidence="1">
    <location>
        <begin position="76"/>
        <end position="86"/>
    </location>
</feature>
<keyword evidence="3" id="KW-1185">Reference proteome</keyword>
<feature type="region of interest" description="Disordered" evidence="1">
    <location>
        <begin position="67"/>
        <end position="86"/>
    </location>
</feature>
<proteinExistence type="predicted"/>
<sequence length="86" mass="9600">MNGKEIHHRFRLDLCLLRINDSEHLGGGPPDKQQTRRFGQDARNARVDTPGALPADYRVAALYGSANSPCLRNKTNKSSTPQGRER</sequence>
<evidence type="ECO:0000256" key="1">
    <source>
        <dbReference type="SAM" id="MobiDB-lite"/>
    </source>
</evidence>
<comment type="caution">
    <text evidence="2">The sequence shown here is derived from an EMBL/GenBank/DDBJ whole genome shotgun (WGS) entry which is preliminary data.</text>
</comment>
<protein>
    <submittedName>
        <fullName evidence="2">Uncharacterized protein</fullName>
    </submittedName>
</protein>
<feature type="region of interest" description="Disordered" evidence="1">
    <location>
        <begin position="21"/>
        <end position="51"/>
    </location>
</feature>
<evidence type="ECO:0000313" key="3">
    <source>
        <dbReference type="Proteomes" id="UP001283361"/>
    </source>
</evidence>
<organism evidence="2 3">
    <name type="scientific">Elysia crispata</name>
    <name type="common">lettuce slug</name>
    <dbReference type="NCBI Taxonomy" id="231223"/>
    <lineage>
        <taxon>Eukaryota</taxon>
        <taxon>Metazoa</taxon>
        <taxon>Spiralia</taxon>
        <taxon>Lophotrochozoa</taxon>
        <taxon>Mollusca</taxon>
        <taxon>Gastropoda</taxon>
        <taxon>Heterobranchia</taxon>
        <taxon>Euthyneura</taxon>
        <taxon>Panpulmonata</taxon>
        <taxon>Sacoglossa</taxon>
        <taxon>Placobranchoidea</taxon>
        <taxon>Plakobranchidae</taxon>
        <taxon>Elysia</taxon>
    </lineage>
</organism>
<name>A0AAE1DJB1_9GAST</name>
<reference evidence="2" key="1">
    <citation type="journal article" date="2023" name="G3 (Bethesda)">
        <title>A reference genome for the long-term kleptoplast-retaining sea slug Elysia crispata morphotype clarki.</title>
        <authorList>
            <person name="Eastman K.E."/>
            <person name="Pendleton A.L."/>
            <person name="Shaikh M.A."/>
            <person name="Suttiyut T."/>
            <person name="Ogas R."/>
            <person name="Tomko P."/>
            <person name="Gavelis G."/>
            <person name="Widhalm J.R."/>
            <person name="Wisecaver J.H."/>
        </authorList>
    </citation>
    <scope>NUCLEOTIDE SEQUENCE</scope>
    <source>
        <strain evidence="2">ECLA1</strain>
    </source>
</reference>
<evidence type="ECO:0000313" key="2">
    <source>
        <dbReference type="EMBL" id="KAK3771900.1"/>
    </source>
</evidence>
<dbReference type="Proteomes" id="UP001283361">
    <property type="component" value="Unassembled WGS sequence"/>
</dbReference>
<gene>
    <name evidence="2" type="ORF">RRG08_064153</name>
</gene>
<dbReference type="AlphaFoldDB" id="A0AAE1DJB1"/>